<proteinExistence type="predicted"/>
<dbReference type="Proteomes" id="UP000053617">
    <property type="component" value="Unassembled WGS sequence"/>
</dbReference>
<evidence type="ECO:0000313" key="1">
    <source>
        <dbReference type="EMBL" id="KIX03441.1"/>
    </source>
</evidence>
<name>A0A0D2IJL0_9EURO</name>
<accession>A0A0D2IJL0</accession>
<organism evidence="1 2">
    <name type="scientific">Rhinocladiella mackenziei CBS 650.93</name>
    <dbReference type="NCBI Taxonomy" id="1442369"/>
    <lineage>
        <taxon>Eukaryota</taxon>
        <taxon>Fungi</taxon>
        <taxon>Dikarya</taxon>
        <taxon>Ascomycota</taxon>
        <taxon>Pezizomycotina</taxon>
        <taxon>Eurotiomycetes</taxon>
        <taxon>Chaetothyriomycetidae</taxon>
        <taxon>Chaetothyriales</taxon>
        <taxon>Herpotrichiellaceae</taxon>
        <taxon>Rhinocladiella</taxon>
    </lineage>
</organism>
<dbReference type="GeneID" id="25295064"/>
<dbReference type="AlphaFoldDB" id="A0A0D2IJL0"/>
<gene>
    <name evidence="1" type="ORF">Z518_06993</name>
</gene>
<dbReference type="HOGENOM" id="CLU_1876577_0_0_1"/>
<dbReference type="RefSeq" id="XP_013270577.1">
    <property type="nucleotide sequence ID" value="XM_013415123.1"/>
</dbReference>
<evidence type="ECO:0000313" key="2">
    <source>
        <dbReference type="Proteomes" id="UP000053617"/>
    </source>
</evidence>
<dbReference type="VEuPathDB" id="FungiDB:Z518_06993"/>
<dbReference type="EMBL" id="KN847479">
    <property type="protein sequence ID" value="KIX03441.1"/>
    <property type="molecule type" value="Genomic_DNA"/>
</dbReference>
<reference evidence="1 2" key="1">
    <citation type="submission" date="2015-01" db="EMBL/GenBank/DDBJ databases">
        <title>The Genome Sequence of Rhinocladiella mackenzie CBS 650.93.</title>
        <authorList>
            <consortium name="The Broad Institute Genomics Platform"/>
            <person name="Cuomo C."/>
            <person name="de Hoog S."/>
            <person name="Gorbushina A."/>
            <person name="Stielow B."/>
            <person name="Teixiera M."/>
            <person name="Abouelleil A."/>
            <person name="Chapman S.B."/>
            <person name="Priest M."/>
            <person name="Young S.K."/>
            <person name="Wortman J."/>
            <person name="Nusbaum C."/>
            <person name="Birren B."/>
        </authorList>
    </citation>
    <scope>NUCLEOTIDE SEQUENCE [LARGE SCALE GENOMIC DNA]</scope>
    <source>
        <strain evidence="1 2">CBS 650.93</strain>
    </source>
</reference>
<protein>
    <submittedName>
        <fullName evidence="1">Rhinocladiella mackenziei CBS 650.93 unplaced genomic scaffold supercont1.5, whole genome shotgun sequence</fullName>
    </submittedName>
</protein>
<keyword evidence="2" id="KW-1185">Reference proteome</keyword>
<sequence>MANLSVDSKASGDNANHDIAQHDDEKQRFVPCSFVSFHFFVGNRGDRDIPQGRCLTGFRGVLGLSSKNNGILSLTLEYMMRIPPEETQFSPRILLRPQIKLPKMFPSDKNELNEIVLWHIDLTDMNILVDDDGKAH</sequence>